<keyword evidence="1" id="KW-0812">Transmembrane</keyword>
<name>A0A2W1BSA7_HELAM</name>
<reference evidence="2 3" key="1">
    <citation type="journal article" date="2017" name="BMC Biol.">
        <title>Genomic innovations, transcriptional plasticity and gene loss underlying the evolution and divergence of two highly polyphagous and invasive Helicoverpa pest species.</title>
        <authorList>
            <person name="Pearce S.L."/>
            <person name="Clarke D.F."/>
            <person name="East P.D."/>
            <person name="Elfekih S."/>
            <person name="Gordon K.H."/>
            <person name="Jermiin L.S."/>
            <person name="McGaughran A."/>
            <person name="Oakeshott J.G."/>
            <person name="Papanikolaou A."/>
            <person name="Perera O.P."/>
            <person name="Rane R.V."/>
            <person name="Richards S."/>
            <person name="Tay W.T."/>
            <person name="Walsh T.K."/>
            <person name="Anderson A."/>
            <person name="Anderson C.J."/>
            <person name="Asgari S."/>
            <person name="Board P.G."/>
            <person name="Bretschneider A."/>
            <person name="Campbell P.M."/>
            <person name="Chertemps T."/>
            <person name="Christeller J.T."/>
            <person name="Coppin C.W."/>
            <person name="Downes S.J."/>
            <person name="Duan G."/>
            <person name="Farnsworth C.A."/>
            <person name="Good R.T."/>
            <person name="Han L.B."/>
            <person name="Han Y.C."/>
            <person name="Hatje K."/>
            <person name="Horne I."/>
            <person name="Huang Y.P."/>
            <person name="Hughes D.S."/>
            <person name="Jacquin-Joly E."/>
            <person name="James W."/>
            <person name="Jhangiani S."/>
            <person name="Kollmar M."/>
            <person name="Kuwar S.S."/>
            <person name="Li S."/>
            <person name="Liu N.Y."/>
            <person name="Maibeche M.T."/>
            <person name="Miller J.R."/>
            <person name="Montagne N."/>
            <person name="Perry T."/>
            <person name="Qu J."/>
            <person name="Song S.V."/>
            <person name="Sutton G.G."/>
            <person name="Vogel H."/>
            <person name="Walenz B.P."/>
            <person name="Xu W."/>
            <person name="Zhang H.J."/>
            <person name="Zou Z."/>
            <person name="Batterham P."/>
            <person name="Edwards O.R."/>
            <person name="Feyereisen R."/>
            <person name="Gibbs R.A."/>
            <person name="Heckel D.G."/>
            <person name="McGrath A."/>
            <person name="Robin C."/>
            <person name="Scherer S.E."/>
            <person name="Worley K.C."/>
            <person name="Wu Y.D."/>
        </authorList>
    </citation>
    <scope>NUCLEOTIDE SEQUENCE [LARGE SCALE GENOMIC DNA]</scope>
    <source>
        <strain evidence="2">Harm_GR_Male_#8</strain>
        <tissue evidence="2">Whole organism</tissue>
    </source>
</reference>
<proteinExistence type="predicted"/>
<gene>
    <name evidence="2" type="primary">HaOG205883</name>
    <name evidence="2" type="ORF">B5X24_HaOG205883</name>
</gene>
<evidence type="ECO:0000256" key="1">
    <source>
        <dbReference type="SAM" id="Phobius"/>
    </source>
</evidence>
<dbReference type="EMBL" id="KZ149988">
    <property type="protein sequence ID" value="PZC75640.1"/>
    <property type="molecule type" value="Genomic_DNA"/>
</dbReference>
<keyword evidence="3" id="KW-1185">Reference proteome</keyword>
<dbReference type="Proteomes" id="UP000249218">
    <property type="component" value="Unassembled WGS sequence"/>
</dbReference>
<evidence type="ECO:0000313" key="2">
    <source>
        <dbReference type="EMBL" id="PZC75640.1"/>
    </source>
</evidence>
<keyword evidence="1" id="KW-1133">Transmembrane helix</keyword>
<accession>A0A2W1BSA7</accession>
<feature type="transmembrane region" description="Helical" evidence="1">
    <location>
        <begin position="33"/>
        <end position="53"/>
    </location>
</feature>
<protein>
    <submittedName>
        <fullName evidence="2">Uncharacterized protein</fullName>
    </submittedName>
</protein>
<sequence length="99" mass="11242">MNVLDGAQMHCFPTFLEQNCYCICFVQCALDMVYPIWLVCLSLFLSTGVPNWIVSLESNYHIAQWVNSTNQLFIGNNIIAGVTILPSIFSNFELDNMNK</sequence>
<keyword evidence="1" id="KW-0472">Membrane</keyword>
<feature type="transmembrane region" description="Helical" evidence="1">
    <location>
        <begin position="73"/>
        <end position="92"/>
    </location>
</feature>
<evidence type="ECO:0000313" key="3">
    <source>
        <dbReference type="Proteomes" id="UP000249218"/>
    </source>
</evidence>
<organism evidence="2 3">
    <name type="scientific">Helicoverpa armigera</name>
    <name type="common">Cotton bollworm</name>
    <name type="synonym">Heliothis armigera</name>
    <dbReference type="NCBI Taxonomy" id="29058"/>
    <lineage>
        <taxon>Eukaryota</taxon>
        <taxon>Metazoa</taxon>
        <taxon>Ecdysozoa</taxon>
        <taxon>Arthropoda</taxon>
        <taxon>Hexapoda</taxon>
        <taxon>Insecta</taxon>
        <taxon>Pterygota</taxon>
        <taxon>Neoptera</taxon>
        <taxon>Endopterygota</taxon>
        <taxon>Lepidoptera</taxon>
        <taxon>Glossata</taxon>
        <taxon>Ditrysia</taxon>
        <taxon>Noctuoidea</taxon>
        <taxon>Noctuidae</taxon>
        <taxon>Heliothinae</taxon>
        <taxon>Helicoverpa</taxon>
    </lineage>
</organism>
<dbReference type="AlphaFoldDB" id="A0A2W1BSA7"/>